<name>A0ABN9SFC0_9DINO</name>
<feature type="chain" id="PRO_5046257891" evidence="3">
    <location>
        <begin position="18"/>
        <end position="440"/>
    </location>
</feature>
<reference evidence="4" key="1">
    <citation type="submission" date="2023-10" db="EMBL/GenBank/DDBJ databases">
        <authorList>
            <person name="Chen Y."/>
            <person name="Shah S."/>
            <person name="Dougan E. K."/>
            <person name="Thang M."/>
            <person name="Chan C."/>
        </authorList>
    </citation>
    <scope>NUCLEOTIDE SEQUENCE [LARGE SCALE GENOMIC DNA]</scope>
</reference>
<protein>
    <submittedName>
        <fullName evidence="4">Uncharacterized protein</fullName>
    </submittedName>
</protein>
<evidence type="ECO:0000313" key="5">
    <source>
        <dbReference type="Proteomes" id="UP001189429"/>
    </source>
</evidence>
<sequence length="440" mass="47599">MRPLVLALALLLRGVCSGRLGGPATQLTQQLQAIQEGVEKVGDEDQKAHEKLACWCKTKLEEKERAVEDAKEQLSSLQSTIEAQTAEISHLEAELKQHTEDIGENVDSLNEAKAIRDKTSSQFAKDEANHVANLDALDSAMKAIAKGSGISTALVVVRQVARRTSQEQRARTTARAALLREGGTLDAASSPEVVYGVLKRMHATFTNDLEGMRADASDTVRRHEELVRVKAKMVHTLQEQLESKKMRAASAKVQVTQRQAQLDKSQELLQVGTRLVAAMSELCSGDGEAFDNRQSLRQEELRALADARAEQARVGLLQGSSRRGLAGLDPAAEELCVAALGVAEANWRERAKAACEKARAGRPQDAADDISQLQGEIDEASKAAASEREKCQASLQDAKAEADQRERDESVARESLGSDMSDLDEQIADVSGQASSSDKA</sequence>
<evidence type="ECO:0000313" key="4">
    <source>
        <dbReference type="EMBL" id="CAK0830762.1"/>
    </source>
</evidence>
<keyword evidence="3" id="KW-0732">Signal</keyword>
<dbReference type="Proteomes" id="UP001189429">
    <property type="component" value="Unassembled WGS sequence"/>
</dbReference>
<feature type="compositionally biased region" description="Basic and acidic residues" evidence="2">
    <location>
        <begin position="398"/>
        <end position="412"/>
    </location>
</feature>
<keyword evidence="5" id="KW-1185">Reference proteome</keyword>
<organism evidence="4 5">
    <name type="scientific">Prorocentrum cordatum</name>
    <dbReference type="NCBI Taxonomy" id="2364126"/>
    <lineage>
        <taxon>Eukaryota</taxon>
        <taxon>Sar</taxon>
        <taxon>Alveolata</taxon>
        <taxon>Dinophyceae</taxon>
        <taxon>Prorocentrales</taxon>
        <taxon>Prorocentraceae</taxon>
        <taxon>Prorocentrum</taxon>
    </lineage>
</organism>
<accession>A0ABN9SFC0</accession>
<evidence type="ECO:0000256" key="1">
    <source>
        <dbReference type="SAM" id="Coils"/>
    </source>
</evidence>
<feature type="compositionally biased region" description="Basic and acidic residues" evidence="2">
    <location>
        <begin position="380"/>
        <end position="391"/>
    </location>
</feature>
<dbReference type="EMBL" id="CAUYUJ010011008">
    <property type="protein sequence ID" value="CAK0830762.1"/>
    <property type="molecule type" value="Genomic_DNA"/>
</dbReference>
<keyword evidence="1" id="KW-0175">Coiled coil</keyword>
<proteinExistence type="predicted"/>
<comment type="caution">
    <text evidence="4">The sequence shown here is derived from an EMBL/GenBank/DDBJ whole genome shotgun (WGS) entry which is preliminary data.</text>
</comment>
<evidence type="ECO:0000256" key="3">
    <source>
        <dbReference type="SAM" id="SignalP"/>
    </source>
</evidence>
<feature type="signal peptide" evidence="3">
    <location>
        <begin position="1"/>
        <end position="17"/>
    </location>
</feature>
<gene>
    <name evidence="4" type="ORF">PCOR1329_LOCUS29302</name>
</gene>
<feature type="non-terminal residue" evidence="4">
    <location>
        <position position="440"/>
    </location>
</feature>
<feature type="coiled-coil region" evidence="1">
    <location>
        <begin position="57"/>
        <end position="101"/>
    </location>
</feature>
<feature type="region of interest" description="Disordered" evidence="2">
    <location>
        <begin position="380"/>
        <end position="440"/>
    </location>
</feature>
<evidence type="ECO:0000256" key="2">
    <source>
        <dbReference type="SAM" id="MobiDB-lite"/>
    </source>
</evidence>